<comment type="similarity">
    <text evidence="7">Belongs to the major facilitator superfamily. DHA1 family. Polyamines/proton antiporter (TC 2.A.1.2.16) subfamily.</text>
</comment>
<dbReference type="STRING" id="1448308.A0A2T2NQD5"/>
<feature type="transmembrane region" description="Helical" evidence="8">
    <location>
        <begin position="306"/>
        <end position="332"/>
    </location>
</feature>
<reference evidence="10 11" key="1">
    <citation type="journal article" date="2018" name="Front. Microbiol.">
        <title>Genome-Wide Analysis of Corynespora cassiicola Leaf Fall Disease Putative Effectors.</title>
        <authorList>
            <person name="Lopez D."/>
            <person name="Ribeiro S."/>
            <person name="Label P."/>
            <person name="Fumanal B."/>
            <person name="Venisse J.S."/>
            <person name="Kohler A."/>
            <person name="de Oliveira R.R."/>
            <person name="Labutti K."/>
            <person name="Lipzen A."/>
            <person name="Lail K."/>
            <person name="Bauer D."/>
            <person name="Ohm R.A."/>
            <person name="Barry K.W."/>
            <person name="Spatafora J."/>
            <person name="Grigoriev I.V."/>
            <person name="Martin F.M."/>
            <person name="Pujade-Renaud V."/>
        </authorList>
    </citation>
    <scope>NUCLEOTIDE SEQUENCE [LARGE SCALE GENOMIC DNA]</scope>
    <source>
        <strain evidence="10 11">Philippines</strain>
    </source>
</reference>
<dbReference type="InterPro" id="IPR011701">
    <property type="entry name" value="MFS"/>
</dbReference>
<dbReference type="GO" id="GO:0005886">
    <property type="term" value="C:plasma membrane"/>
    <property type="evidence" value="ECO:0007669"/>
    <property type="project" value="UniProtKB-SubCell"/>
</dbReference>
<dbReference type="Proteomes" id="UP000240883">
    <property type="component" value="Unassembled WGS sequence"/>
</dbReference>
<evidence type="ECO:0000256" key="8">
    <source>
        <dbReference type="SAM" id="Phobius"/>
    </source>
</evidence>
<keyword evidence="3" id="KW-1003">Cell membrane</keyword>
<dbReference type="Pfam" id="PF07690">
    <property type="entry name" value="MFS_1"/>
    <property type="match status" value="1"/>
</dbReference>
<dbReference type="PANTHER" id="PTHR23502:SF186">
    <property type="entry name" value="MAJOR FACILITATOR SUPERFAMILY (MFS) PROFILE DOMAIN-CONTAINING PROTEIN"/>
    <property type="match status" value="1"/>
</dbReference>
<evidence type="ECO:0000256" key="4">
    <source>
        <dbReference type="ARBA" id="ARBA00022692"/>
    </source>
</evidence>
<dbReference type="PANTHER" id="PTHR23502">
    <property type="entry name" value="MAJOR FACILITATOR SUPERFAMILY"/>
    <property type="match status" value="1"/>
</dbReference>
<feature type="transmembrane region" description="Helical" evidence="8">
    <location>
        <begin position="410"/>
        <end position="431"/>
    </location>
</feature>
<feature type="domain" description="Major facilitator superfamily (MFS) profile" evidence="9">
    <location>
        <begin position="74"/>
        <end position="507"/>
    </location>
</feature>
<evidence type="ECO:0000256" key="2">
    <source>
        <dbReference type="ARBA" id="ARBA00022448"/>
    </source>
</evidence>
<dbReference type="InterPro" id="IPR036259">
    <property type="entry name" value="MFS_trans_sf"/>
</dbReference>
<feature type="transmembrane region" description="Helical" evidence="8">
    <location>
        <begin position="383"/>
        <end position="404"/>
    </location>
</feature>
<evidence type="ECO:0000256" key="5">
    <source>
        <dbReference type="ARBA" id="ARBA00022989"/>
    </source>
</evidence>
<feature type="transmembrane region" description="Helical" evidence="8">
    <location>
        <begin position="443"/>
        <end position="466"/>
    </location>
</feature>
<evidence type="ECO:0000256" key="3">
    <source>
        <dbReference type="ARBA" id="ARBA00022475"/>
    </source>
</evidence>
<evidence type="ECO:0000256" key="1">
    <source>
        <dbReference type="ARBA" id="ARBA00004651"/>
    </source>
</evidence>
<comment type="subcellular location">
    <subcellularLocation>
        <location evidence="1">Cell membrane</location>
        <topology evidence="1">Multi-pass membrane protein</topology>
    </subcellularLocation>
</comment>
<organism evidence="10 11">
    <name type="scientific">Corynespora cassiicola Philippines</name>
    <dbReference type="NCBI Taxonomy" id="1448308"/>
    <lineage>
        <taxon>Eukaryota</taxon>
        <taxon>Fungi</taxon>
        <taxon>Dikarya</taxon>
        <taxon>Ascomycota</taxon>
        <taxon>Pezizomycotina</taxon>
        <taxon>Dothideomycetes</taxon>
        <taxon>Pleosporomycetidae</taxon>
        <taxon>Pleosporales</taxon>
        <taxon>Corynesporascaceae</taxon>
        <taxon>Corynespora</taxon>
    </lineage>
</organism>
<dbReference type="AlphaFoldDB" id="A0A2T2NQD5"/>
<evidence type="ECO:0000256" key="7">
    <source>
        <dbReference type="ARBA" id="ARBA00038459"/>
    </source>
</evidence>
<dbReference type="EMBL" id="KZ678134">
    <property type="protein sequence ID" value="PSN67655.1"/>
    <property type="molecule type" value="Genomic_DNA"/>
</dbReference>
<dbReference type="InterPro" id="IPR020846">
    <property type="entry name" value="MFS_dom"/>
</dbReference>
<evidence type="ECO:0000256" key="6">
    <source>
        <dbReference type="ARBA" id="ARBA00023136"/>
    </source>
</evidence>
<proteinExistence type="inferred from homology"/>
<name>A0A2T2NQD5_CORCC</name>
<dbReference type="FunFam" id="1.20.1250.20:FF:000266">
    <property type="entry name" value="MFS multidrug transporter, putative"/>
    <property type="match status" value="1"/>
</dbReference>
<evidence type="ECO:0000313" key="10">
    <source>
        <dbReference type="EMBL" id="PSN67655.1"/>
    </source>
</evidence>
<feature type="transmembrane region" description="Helical" evidence="8">
    <location>
        <begin position="69"/>
        <end position="92"/>
    </location>
</feature>
<evidence type="ECO:0000313" key="11">
    <source>
        <dbReference type="Proteomes" id="UP000240883"/>
    </source>
</evidence>
<keyword evidence="2" id="KW-0813">Transport</keyword>
<dbReference type="SUPFAM" id="SSF103473">
    <property type="entry name" value="MFS general substrate transporter"/>
    <property type="match status" value="1"/>
</dbReference>
<accession>A0A2T2NQD5</accession>
<keyword evidence="5 8" id="KW-1133">Transmembrane helix</keyword>
<dbReference type="Gene3D" id="1.20.1250.20">
    <property type="entry name" value="MFS general substrate transporter like domains"/>
    <property type="match status" value="1"/>
</dbReference>
<sequence length="534" mass="57606">MKAPGSSDGTTLSEAFPTKLPYWRLVVDHAGITEDVLHHNYEGSGTQEDPYLVSWIPNDPRNPMGWSPFVRWSCMGLAALATMAVTLVSSAYSGSIVEVNTEFGVSSEVGTLGISLFVLGFAVGPLIWAPLSELYGRQLVYIATFAAFTAFNAGCAGAQSIETILILRFFAGSFGSSPLTNAGGVIADAFPSSERGLAMALFGLAPVIGPILGPIVGGFLGIAAGWRWVMGFLAAFTGVVWIAGTLLTPETYAPVLLRSRAKKLSKMTGKAYASHADHQRKGSVTPAAVFKTAISRPWVLLFKEPIVLLLSIYMAIIYGTLYLFFAAFPIVFQQQRGWNAGEGGLAFLGQAVGMLLGVAYIIPDNKRFVKVEKKHGGRAPPEARLPPCLLGCLVLPVGLFWFAWTCQPSVYFLVSIAAGLPFGFGLVLVFLSVMNYLIDSYTIFTASALAANSVLRSLFGAAFPLFTRHMYKNLGVNWATTVVAFLSLACVPFPFLFYYYGAHFRSRCKFSAESEAFMQKMMQPANAPAPKEDA</sequence>
<keyword evidence="6 8" id="KW-0472">Membrane</keyword>
<keyword evidence="4 8" id="KW-0812">Transmembrane</keyword>
<feature type="transmembrane region" description="Helical" evidence="8">
    <location>
        <begin position="138"/>
        <end position="159"/>
    </location>
</feature>
<feature type="transmembrane region" description="Helical" evidence="8">
    <location>
        <begin position="112"/>
        <end position="131"/>
    </location>
</feature>
<dbReference type="PROSITE" id="PS50850">
    <property type="entry name" value="MFS"/>
    <property type="match status" value="1"/>
</dbReference>
<feature type="transmembrane region" description="Helical" evidence="8">
    <location>
        <begin position="199"/>
        <end position="226"/>
    </location>
</feature>
<gene>
    <name evidence="10" type="ORF">BS50DRAFT_664990</name>
</gene>
<dbReference type="CDD" id="cd17323">
    <property type="entry name" value="MFS_Tpo1_MDR_like"/>
    <property type="match status" value="1"/>
</dbReference>
<feature type="transmembrane region" description="Helical" evidence="8">
    <location>
        <begin position="165"/>
        <end position="187"/>
    </location>
</feature>
<feature type="transmembrane region" description="Helical" evidence="8">
    <location>
        <begin position="478"/>
        <end position="500"/>
    </location>
</feature>
<dbReference type="GO" id="GO:0022857">
    <property type="term" value="F:transmembrane transporter activity"/>
    <property type="evidence" value="ECO:0007669"/>
    <property type="project" value="InterPro"/>
</dbReference>
<feature type="transmembrane region" description="Helical" evidence="8">
    <location>
        <begin position="232"/>
        <end position="257"/>
    </location>
</feature>
<dbReference type="OrthoDB" id="446368at2759"/>
<protein>
    <submittedName>
        <fullName evidence="10">MFS general substrate transporter</fullName>
    </submittedName>
</protein>
<keyword evidence="11" id="KW-1185">Reference proteome</keyword>
<evidence type="ECO:0000259" key="9">
    <source>
        <dbReference type="PROSITE" id="PS50850"/>
    </source>
</evidence>
<feature type="transmembrane region" description="Helical" evidence="8">
    <location>
        <begin position="344"/>
        <end position="362"/>
    </location>
</feature>